<feature type="compositionally biased region" description="Basic and acidic residues" evidence="6">
    <location>
        <begin position="45"/>
        <end position="56"/>
    </location>
</feature>
<comment type="subcellular location">
    <subcellularLocation>
        <location evidence="1">Nucleus</location>
    </subcellularLocation>
</comment>
<evidence type="ECO:0000256" key="6">
    <source>
        <dbReference type="SAM" id="MobiDB-lite"/>
    </source>
</evidence>
<accession>A0A9P8VSP7</accession>
<evidence type="ECO:0000256" key="1">
    <source>
        <dbReference type="ARBA" id="ARBA00004123"/>
    </source>
</evidence>
<evidence type="ECO:0000313" key="9">
    <source>
        <dbReference type="Proteomes" id="UP000777438"/>
    </source>
</evidence>
<dbReference type="SMART" id="SM00906">
    <property type="entry name" value="Fungal_trans"/>
    <property type="match status" value="1"/>
</dbReference>
<dbReference type="GO" id="GO:0008270">
    <property type="term" value="F:zinc ion binding"/>
    <property type="evidence" value="ECO:0007669"/>
    <property type="project" value="InterPro"/>
</dbReference>
<evidence type="ECO:0000313" key="8">
    <source>
        <dbReference type="EMBL" id="KAH6876324.1"/>
    </source>
</evidence>
<dbReference type="CDD" id="cd12148">
    <property type="entry name" value="fungal_TF_MHR"/>
    <property type="match status" value="1"/>
</dbReference>
<feature type="region of interest" description="Disordered" evidence="6">
    <location>
        <begin position="45"/>
        <end position="68"/>
    </location>
</feature>
<dbReference type="InterPro" id="IPR051711">
    <property type="entry name" value="Stress_Response_Reg"/>
</dbReference>
<evidence type="ECO:0000256" key="2">
    <source>
        <dbReference type="ARBA" id="ARBA00023015"/>
    </source>
</evidence>
<dbReference type="InterPro" id="IPR007219">
    <property type="entry name" value="XnlR_reg_dom"/>
</dbReference>
<keyword evidence="2" id="KW-0805">Transcription regulation</keyword>
<proteinExistence type="predicted"/>
<name>A0A9P8VSP7_9HYPO</name>
<dbReference type="GO" id="GO:0043565">
    <property type="term" value="F:sequence-specific DNA binding"/>
    <property type="evidence" value="ECO:0007669"/>
    <property type="project" value="TreeGrafter"/>
</dbReference>
<dbReference type="PANTHER" id="PTHR47540:SF6">
    <property type="entry name" value="ZN(II)2CYS6 TRANSCRIPTION FACTOR (EUROFUNG)"/>
    <property type="match status" value="1"/>
</dbReference>
<dbReference type="Proteomes" id="UP000777438">
    <property type="component" value="Unassembled WGS sequence"/>
</dbReference>
<dbReference type="GO" id="GO:0045944">
    <property type="term" value="P:positive regulation of transcription by RNA polymerase II"/>
    <property type="evidence" value="ECO:0007669"/>
    <property type="project" value="TreeGrafter"/>
</dbReference>
<dbReference type="PANTHER" id="PTHR47540">
    <property type="entry name" value="THIAMINE REPRESSIBLE GENES REGULATORY PROTEIN THI5"/>
    <property type="match status" value="1"/>
</dbReference>
<evidence type="ECO:0000256" key="4">
    <source>
        <dbReference type="ARBA" id="ARBA00023163"/>
    </source>
</evidence>
<feature type="domain" description="Xylanolytic transcriptional activator regulatory" evidence="7">
    <location>
        <begin position="284"/>
        <end position="356"/>
    </location>
</feature>
<comment type="caution">
    <text evidence="8">The sequence shown here is derived from an EMBL/GenBank/DDBJ whole genome shotgun (WGS) entry which is preliminary data.</text>
</comment>
<gene>
    <name evidence="8" type="ORF">B0T10DRAFT_610339</name>
</gene>
<dbReference type="GO" id="GO:0005634">
    <property type="term" value="C:nucleus"/>
    <property type="evidence" value="ECO:0007669"/>
    <property type="project" value="UniProtKB-SubCell"/>
</dbReference>
<dbReference type="AlphaFoldDB" id="A0A9P8VSP7"/>
<keyword evidence="9" id="KW-1185">Reference proteome</keyword>
<dbReference type="Pfam" id="PF04082">
    <property type="entry name" value="Fungal_trans"/>
    <property type="match status" value="1"/>
</dbReference>
<dbReference type="OrthoDB" id="3266505at2759"/>
<dbReference type="EMBL" id="JAGPYM010000035">
    <property type="protein sequence ID" value="KAH6876324.1"/>
    <property type="molecule type" value="Genomic_DNA"/>
</dbReference>
<protein>
    <submittedName>
        <fullName evidence="8">Fungal-specific transcription factor domain-containing protein</fullName>
    </submittedName>
</protein>
<reference evidence="8 9" key="1">
    <citation type="journal article" date="2021" name="Nat. Commun.">
        <title>Genetic determinants of endophytism in the Arabidopsis root mycobiome.</title>
        <authorList>
            <person name="Mesny F."/>
            <person name="Miyauchi S."/>
            <person name="Thiergart T."/>
            <person name="Pickel B."/>
            <person name="Atanasova L."/>
            <person name="Karlsson M."/>
            <person name="Huettel B."/>
            <person name="Barry K.W."/>
            <person name="Haridas S."/>
            <person name="Chen C."/>
            <person name="Bauer D."/>
            <person name="Andreopoulos W."/>
            <person name="Pangilinan J."/>
            <person name="LaButti K."/>
            <person name="Riley R."/>
            <person name="Lipzen A."/>
            <person name="Clum A."/>
            <person name="Drula E."/>
            <person name="Henrissat B."/>
            <person name="Kohler A."/>
            <person name="Grigoriev I.V."/>
            <person name="Martin F.M."/>
            <person name="Hacquard S."/>
        </authorList>
    </citation>
    <scope>NUCLEOTIDE SEQUENCE [LARGE SCALE GENOMIC DNA]</scope>
    <source>
        <strain evidence="8 9">MPI-CAGE-CH-0241</strain>
    </source>
</reference>
<keyword evidence="3" id="KW-0238">DNA-binding</keyword>
<dbReference type="GO" id="GO:0006351">
    <property type="term" value="P:DNA-templated transcription"/>
    <property type="evidence" value="ECO:0007669"/>
    <property type="project" value="InterPro"/>
</dbReference>
<evidence type="ECO:0000256" key="3">
    <source>
        <dbReference type="ARBA" id="ARBA00023125"/>
    </source>
</evidence>
<keyword evidence="4" id="KW-0804">Transcription</keyword>
<keyword evidence="5" id="KW-0539">Nucleus</keyword>
<sequence>MSQAESEMLAGPCRNCQAAHVECIYSRQERMLTVPEGYLKTLEAARDRTRRSRESHQPSLLANEVEGQSHPVNNSLKQQTVENSAAEAFLAKVNQLRQTATFSTISDHSSGVNGGSDDLAKSAGSSASTYEYFRLTFDTAHQPISLTLPPYPYAHHLLDQMEIYMGHDYHWFLWRNFRERLELTYKSPESQEVKDRLWLCRMLIVLSLGETFVNYHTPVIHLDPTSSPSNDGSSSGTPSPPGTTFFEQALTLLKLPFEEPSLEHIEILNLATFYSYSLNRKKTAYMYAGMSARMCNLLGLHQPSPRNCSILDQEHRKRVFWTSYCLDKMTSSELGLFPSLQPGQIKLDYPSNDELRPEDAGQFQEADFLRARIELTFMKAEADVSIESWQSIQDDVPDVERRVRPILFKLESWLKDLPPYMSFNCEAGMPESMSRTPTMRSLASLYLRCQQCFILLLRPLFLKRVTFFVSDEVDSASQDDNLKAFSDSCLRAARTNLSILISLWHHERVAKFGFWDSLHLFSSLTIFSLAISVNRWRPGSFDEKDIDAVTYSTAKTLLHDLVKAGNLASKGHEKMLQDVEALGEVFGAMQTEGSEMVLEQWDMDNWMAQVLSMDTMSMPLYGLEQG</sequence>
<evidence type="ECO:0000259" key="7">
    <source>
        <dbReference type="SMART" id="SM00906"/>
    </source>
</evidence>
<evidence type="ECO:0000256" key="5">
    <source>
        <dbReference type="ARBA" id="ARBA00023242"/>
    </source>
</evidence>
<organism evidence="8 9">
    <name type="scientific">Thelonectria olida</name>
    <dbReference type="NCBI Taxonomy" id="1576542"/>
    <lineage>
        <taxon>Eukaryota</taxon>
        <taxon>Fungi</taxon>
        <taxon>Dikarya</taxon>
        <taxon>Ascomycota</taxon>
        <taxon>Pezizomycotina</taxon>
        <taxon>Sordariomycetes</taxon>
        <taxon>Hypocreomycetidae</taxon>
        <taxon>Hypocreales</taxon>
        <taxon>Nectriaceae</taxon>
        <taxon>Thelonectria</taxon>
    </lineage>
</organism>